<dbReference type="EMBL" id="CP092865">
    <property type="protein sequence ID" value="UYV65598.1"/>
    <property type="molecule type" value="Genomic_DNA"/>
</dbReference>
<dbReference type="Proteomes" id="UP001235939">
    <property type="component" value="Chromosome 03"/>
</dbReference>
<evidence type="ECO:0000313" key="1">
    <source>
        <dbReference type="EMBL" id="UYV65598.1"/>
    </source>
</evidence>
<protein>
    <submittedName>
        <fullName evidence="1">Uncharacterized protein</fullName>
    </submittedName>
</protein>
<keyword evidence="2" id="KW-1185">Reference proteome</keyword>
<evidence type="ECO:0000313" key="2">
    <source>
        <dbReference type="Proteomes" id="UP001235939"/>
    </source>
</evidence>
<organism evidence="1 2">
    <name type="scientific">Cordylochernes scorpioides</name>
    <dbReference type="NCBI Taxonomy" id="51811"/>
    <lineage>
        <taxon>Eukaryota</taxon>
        <taxon>Metazoa</taxon>
        <taxon>Ecdysozoa</taxon>
        <taxon>Arthropoda</taxon>
        <taxon>Chelicerata</taxon>
        <taxon>Arachnida</taxon>
        <taxon>Pseudoscorpiones</taxon>
        <taxon>Cheliferoidea</taxon>
        <taxon>Chernetidae</taxon>
        <taxon>Cordylochernes</taxon>
    </lineage>
</organism>
<gene>
    <name evidence="1" type="ORF">LAZ67_3004806</name>
</gene>
<name>A0ABY6KA16_9ARAC</name>
<proteinExistence type="predicted"/>
<sequence>MEISITDVISIMFALTCGGRKNSFQPAGMTDHAVSKHTNGAMKLKMTTAARRGRSAEASEIPIDILGIVDYHTAVLMLELVEIPGLLSEYRIDGFTTVIRNDVQDLSRPAITNSREDRHVTRMALIDRTASLRTPSR</sequence>
<accession>A0ABY6KA16</accession>
<reference evidence="1 2" key="1">
    <citation type="submission" date="2022-01" db="EMBL/GenBank/DDBJ databases">
        <title>A chromosomal length assembly of Cordylochernes scorpioides.</title>
        <authorList>
            <person name="Zeh D."/>
            <person name="Zeh J."/>
        </authorList>
    </citation>
    <scope>NUCLEOTIDE SEQUENCE [LARGE SCALE GENOMIC DNA]</scope>
    <source>
        <strain evidence="1">IN4F17</strain>
        <tissue evidence="1">Whole Body</tissue>
    </source>
</reference>